<evidence type="ECO:0000313" key="9">
    <source>
        <dbReference type="Proteomes" id="UP001237156"/>
    </source>
</evidence>
<dbReference type="InterPro" id="IPR045864">
    <property type="entry name" value="aa-tRNA-synth_II/BPL/LPL"/>
</dbReference>
<dbReference type="PANTHER" id="PTHR43697">
    <property type="entry name" value="SERYL-TRNA SYNTHETASE"/>
    <property type="match status" value="1"/>
</dbReference>
<comment type="caution">
    <text evidence="8">The sequence shown here is derived from an EMBL/GenBank/DDBJ whole genome shotgun (WGS) entry which is preliminary data.</text>
</comment>
<dbReference type="GO" id="GO:0006412">
    <property type="term" value="P:translation"/>
    <property type="evidence" value="ECO:0007669"/>
    <property type="project" value="UniProtKB-KW"/>
</dbReference>
<comment type="pathway">
    <text evidence="1">Aminoacyl-tRNA biosynthesis; selenocysteinyl-tRNA(Sec) biosynthesis; L-seryl-tRNA(Sec) from L-serine and tRNA(Sec): step 1/1.</text>
</comment>
<comment type="similarity">
    <text evidence="2">Belongs to the class-II aminoacyl-tRNA synthetase family. Type-1 seryl-tRNA synthetase subfamily.</text>
</comment>
<evidence type="ECO:0000256" key="5">
    <source>
        <dbReference type="ARBA" id="ARBA00033352"/>
    </source>
</evidence>
<evidence type="ECO:0000256" key="6">
    <source>
        <dbReference type="ARBA" id="ARBA00047929"/>
    </source>
</evidence>
<evidence type="ECO:0000256" key="1">
    <source>
        <dbReference type="ARBA" id="ARBA00005045"/>
    </source>
</evidence>
<feature type="non-terminal residue" evidence="8">
    <location>
        <position position="1"/>
    </location>
</feature>
<dbReference type="Gene3D" id="3.30.930.10">
    <property type="entry name" value="Bira Bifunctional Protein, Domain 2"/>
    <property type="match status" value="1"/>
</dbReference>
<keyword evidence="4" id="KW-0648">Protein biosynthesis</keyword>
<dbReference type="Proteomes" id="UP001237156">
    <property type="component" value="Unassembled WGS sequence"/>
</dbReference>
<dbReference type="EMBL" id="JARVII010000116">
    <property type="protein sequence ID" value="MDG9700663.1"/>
    <property type="molecule type" value="Genomic_DNA"/>
</dbReference>
<protein>
    <recommendedName>
        <fullName evidence="5">Seryl-tRNA(Ser/Sec) synthetase</fullName>
    </recommendedName>
</protein>
<evidence type="ECO:0000256" key="2">
    <source>
        <dbReference type="ARBA" id="ARBA00010728"/>
    </source>
</evidence>
<dbReference type="GO" id="GO:0004828">
    <property type="term" value="F:serine-tRNA ligase activity"/>
    <property type="evidence" value="ECO:0007669"/>
    <property type="project" value="UniProtKB-EC"/>
</dbReference>
<name>A0AAW6RK07_9BURK</name>
<evidence type="ECO:0000256" key="7">
    <source>
        <dbReference type="ARBA" id="ARBA00048823"/>
    </source>
</evidence>
<proteinExistence type="inferred from homology"/>
<dbReference type="SUPFAM" id="SSF55681">
    <property type="entry name" value="Class II aaRS and biotin synthetases"/>
    <property type="match status" value="1"/>
</dbReference>
<evidence type="ECO:0000256" key="3">
    <source>
        <dbReference type="ARBA" id="ARBA00022490"/>
    </source>
</evidence>
<comment type="catalytic activity">
    <reaction evidence="7">
        <text>tRNA(Ser) + L-serine + ATP = L-seryl-tRNA(Ser) + AMP + diphosphate + H(+)</text>
        <dbReference type="Rhea" id="RHEA:12292"/>
        <dbReference type="Rhea" id="RHEA-COMP:9669"/>
        <dbReference type="Rhea" id="RHEA-COMP:9703"/>
        <dbReference type="ChEBI" id="CHEBI:15378"/>
        <dbReference type="ChEBI" id="CHEBI:30616"/>
        <dbReference type="ChEBI" id="CHEBI:33019"/>
        <dbReference type="ChEBI" id="CHEBI:33384"/>
        <dbReference type="ChEBI" id="CHEBI:78442"/>
        <dbReference type="ChEBI" id="CHEBI:78533"/>
        <dbReference type="ChEBI" id="CHEBI:456215"/>
        <dbReference type="EC" id="6.1.1.11"/>
    </reaction>
</comment>
<dbReference type="PANTHER" id="PTHR43697:SF1">
    <property type="entry name" value="SERINE--TRNA LIGASE"/>
    <property type="match status" value="1"/>
</dbReference>
<feature type="non-terminal residue" evidence="8">
    <location>
        <position position="106"/>
    </location>
</feature>
<accession>A0AAW6RK07</accession>
<evidence type="ECO:0000313" key="8">
    <source>
        <dbReference type="EMBL" id="MDG9700663.1"/>
    </source>
</evidence>
<organism evidence="8 9">
    <name type="scientific">Ottowia cancrivicina</name>
    <dbReference type="NCBI Taxonomy" id="3040346"/>
    <lineage>
        <taxon>Bacteria</taxon>
        <taxon>Pseudomonadati</taxon>
        <taxon>Pseudomonadota</taxon>
        <taxon>Betaproteobacteria</taxon>
        <taxon>Burkholderiales</taxon>
        <taxon>Comamonadaceae</taxon>
        <taxon>Ottowia</taxon>
    </lineage>
</organism>
<sequence>RFAFLRGPAARLHRALAQFMLDVQTQQHGYTECYTPYIVNDRALRGTGQLPKFEADLFAARKGGQEGQAEPMYLIPTAEVPLTNYVQGEILAEASLPLKLTAHSPC</sequence>
<keyword evidence="3" id="KW-0963">Cytoplasm</keyword>
<keyword evidence="8" id="KW-0436">Ligase</keyword>
<keyword evidence="9" id="KW-1185">Reference proteome</keyword>
<dbReference type="AlphaFoldDB" id="A0AAW6RK07"/>
<comment type="catalytic activity">
    <reaction evidence="6">
        <text>tRNA(Sec) + L-serine + ATP = L-seryl-tRNA(Sec) + AMP + diphosphate + H(+)</text>
        <dbReference type="Rhea" id="RHEA:42580"/>
        <dbReference type="Rhea" id="RHEA-COMP:9742"/>
        <dbReference type="Rhea" id="RHEA-COMP:10128"/>
        <dbReference type="ChEBI" id="CHEBI:15378"/>
        <dbReference type="ChEBI" id="CHEBI:30616"/>
        <dbReference type="ChEBI" id="CHEBI:33019"/>
        <dbReference type="ChEBI" id="CHEBI:33384"/>
        <dbReference type="ChEBI" id="CHEBI:78442"/>
        <dbReference type="ChEBI" id="CHEBI:78533"/>
        <dbReference type="ChEBI" id="CHEBI:456215"/>
        <dbReference type="EC" id="6.1.1.11"/>
    </reaction>
</comment>
<gene>
    <name evidence="8" type="ORF">QB898_13310</name>
</gene>
<reference evidence="8 9" key="1">
    <citation type="submission" date="2023-04" db="EMBL/GenBank/DDBJ databases">
        <title>Ottowia paracancer sp. nov., isolated from human stomach.</title>
        <authorList>
            <person name="Song Y."/>
        </authorList>
    </citation>
    <scope>NUCLEOTIDE SEQUENCE [LARGE SCALE GENOMIC DNA]</scope>
    <source>
        <strain evidence="8 9">10c7w1</strain>
    </source>
</reference>
<evidence type="ECO:0000256" key="4">
    <source>
        <dbReference type="ARBA" id="ARBA00022917"/>
    </source>
</evidence>